<evidence type="ECO:0000259" key="1">
    <source>
        <dbReference type="Pfam" id="PF07995"/>
    </source>
</evidence>
<evidence type="ECO:0000313" key="2">
    <source>
        <dbReference type="EMBL" id="GAK44339.1"/>
    </source>
</evidence>
<dbReference type="InterPro" id="IPR011042">
    <property type="entry name" value="6-blade_b-propeller_TolB-like"/>
</dbReference>
<dbReference type="EMBL" id="BBIO01000003">
    <property type="protein sequence ID" value="GAK44339.1"/>
    <property type="molecule type" value="Genomic_DNA"/>
</dbReference>
<reference evidence="2 3" key="1">
    <citation type="submission" date="2014-07" db="EMBL/GenBank/DDBJ databases">
        <title>Tepidicaulis marinum gen. nov., sp. nov., a novel marine bacterium denitrifying nitrate to nitrous oxide strictly under microaerobic conditions.</title>
        <authorList>
            <person name="Takeuchi M."/>
            <person name="Yamagishi T."/>
            <person name="Kamagata Y."/>
            <person name="Oshima K."/>
            <person name="Hattori M."/>
            <person name="Katayama T."/>
            <person name="Hanada S."/>
            <person name="Tamaki H."/>
            <person name="Marumo K."/>
            <person name="Maeda H."/>
            <person name="Nedachi M."/>
            <person name="Iwasaki W."/>
            <person name="Suwa Y."/>
            <person name="Sakata S."/>
        </authorList>
    </citation>
    <scope>NUCLEOTIDE SEQUENCE [LARGE SCALE GENOMIC DNA]</scope>
    <source>
        <strain evidence="2 3">MA2</strain>
    </source>
</reference>
<gene>
    <name evidence="2" type="ORF">M2A_0838</name>
</gene>
<sequence>MISSICAVLATALAATLALLLPIREAEARTVLTASGPLAVETVAGGLEYPWGMAVLPDGKVLVTERPGRLRIVSADGTLSAPLKGVPDVFAEEERGLIGLFSKGQGGLLDVALDPDFGANRLIYLSFAEAGEDGASSTVARARLREDRTGLEELDVIFRQEPKMGGSKHFGSRLAFAPDGTLFITTGERFRFDPAQDLGSHLGKVIRIRPDGSVPEDNPFVGKSGARPEIWSYGHRNIEAAAIHPETGALWIGEMGPSGGDELNVPEAGGNYGWPLVSWGDHYSGREIPDPPSRPDLKGSRHQWTPVISPSGMLFYQGDAFPAWQGDLLIGSLTQEALVRVRLENGQVSGEEKIGMGARIRDVTEAGDGTLYLLTDEAQGNLLRIVPAKPPL</sequence>
<dbReference type="eggNOG" id="COG2133">
    <property type="taxonomic scope" value="Bacteria"/>
</dbReference>
<dbReference type="AlphaFoldDB" id="A0A081B8H1"/>
<dbReference type="Gene3D" id="2.120.10.30">
    <property type="entry name" value="TolB, C-terminal domain"/>
    <property type="match status" value="1"/>
</dbReference>
<keyword evidence="3" id="KW-1185">Reference proteome</keyword>
<dbReference type="PANTHER" id="PTHR19328">
    <property type="entry name" value="HEDGEHOG-INTERACTING PROTEIN"/>
    <property type="match status" value="1"/>
</dbReference>
<dbReference type="Proteomes" id="UP000028702">
    <property type="component" value="Unassembled WGS sequence"/>
</dbReference>
<comment type="caution">
    <text evidence="2">The sequence shown here is derived from an EMBL/GenBank/DDBJ whole genome shotgun (WGS) entry which is preliminary data.</text>
</comment>
<evidence type="ECO:0000313" key="3">
    <source>
        <dbReference type="Proteomes" id="UP000028702"/>
    </source>
</evidence>
<dbReference type="PANTHER" id="PTHR19328:SF75">
    <property type="entry name" value="ALDOSE SUGAR DEHYDROGENASE YLII"/>
    <property type="match status" value="1"/>
</dbReference>
<protein>
    <submittedName>
        <fullName evidence="2">Glucose sorbosone dehydrogenase</fullName>
    </submittedName>
</protein>
<accession>A0A081B8H1</accession>
<feature type="domain" description="Glucose/Sorbosone dehydrogenase" evidence="1">
    <location>
        <begin position="47"/>
        <end position="384"/>
    </location>
</feature>
<dbReference type="InterPro" id="IPR011041">
    <property type="entry name" value="Quinoprot_gluc/sorb_DH_b-prop"/>
</dbReference>
<proteinExistence type="predicted"/>
<organism evidence="2 3">
    <name type="scientific">Tepidicaulis marinus</name>
    <dbReference type="NCBI Taxonomy" id="1333998"/>
    <lineage>
        <taxon>Bacteria</taxon>
        <taxon>Pseudomonadati</taxon>
        <taxon>Pseudomonadota</taxon>
        <taxon>Alphaproteobacteria</taxon>
        <taxon>Hyphomicrobiales</taxon>
        <taxon>Parvibaculaceae</taxon>
        <taxon>Tepidicaulis</taxon>
    </lineage>
</organism>
<dbReference type="Pfam" id="PF07995">
    <property type="entry name" value="GSDH"/>
    <property type="match status" value="1"/>
</dbReference>
<name>A0A081B8H1_9HYPH</name>
<dbReference type="STRING" id="1333998.M2A_0838"/>
<dbReference type="SUPFAM" id="SSF50952">
    <property type="entry name" value="Soluble quinoprotein glucose dehydrogenase"/>
    <property type="match status" value="1"/>
</dbReference>
<dbReference type="InterPro" id="IPR012938">
    <property type="entry name" value="Glc/Sorbosone_DH"/>
</dbReference>